<organism evidence="1">
    <name type="scientific">Pseudarthrobacter sulfonivorans</name>
    <dbReference type="NCBI Taxonomy" id="121292"/>
    <lineage>
        <taxon>Bacteria</taxon>
        <taxon>Bacillati</taxon>
        <taxon>Actinomycetota</taxon>
        <taxon>Actinomycetes</taxon>
        <taxon>Micrococcales</taxon>
        <taxon>Micrococcaceae</taxon>
        <taxon>Pseudarthrobacter</taxon>
    </lineage>
</organism>
<dbReference type="EMBL" id="CP013747">
    <property type="protein sequence ID" value="ALV43945.1"/>
    <property type="molecule type" value="Genomic_DNA"/>
</dbReference>
<dbReference type="RefSeq" id="WP_058932934.1">
    <property type="nucleotide sequence ID" value="NZ_CP013747.1"/>
</dbReference>
<dbReference type="STRING" id="121292.AU252_13445"/>
<reference evidence="1 2" key="1">
    <citation type="submission" date="2015-12" db="EMBL/GenBank/DDBJ databases">
        <authorList>
            <person name="Shamseldin A."/>
            <person name="Moawad H."/>
            <person name="Abd El-Rahim W.M."/>
            <person name="Sadowsky M.J."/>
        </authorList>
    </citation>
    <scope>NUCLEOTIDE SEQUENCE [LARGE SCALE GENOMIC DNA]</scope>
    <source>
        <strain evidence="1 2">Ar51</strain>
    </source>
</reference>
<protein>
    <submittedName>
        <fullName evidence="1">Alkylmercury lyase</fullName>
    </submittedName>
</protein>
<gene>
    <name evidence="1" type="ORF">AU252_13445</name>
</gene>
<dbReference type="AlphaFoldDB" id="A0A0U3FK76"/>
<proteinExistence type="predicted"/>
<dbReference type="KEGG" id="psul:AU252_13445"/>
<sequence length="103" mass="10687">MRIELLHIDECPNLAKAQERLESALTALGHSDIPVTIRLLESAPDTAGTGFAGSPTITLNGSDIFPTGATADDLACRIYATPSGLAGLPTISQITEALKNNGL</sequence>
<evidence type="ECO:0000313" key="2">
    <source>
        <dbReference type="Proteomes" id="UP000065151"/>
    </source>
</evidence>
<accession>A0A0U3FK76</accession>
<dbReference type="Proteomes" id="UP000065151">
    <property type="component" value="Chromosome"/>
</dbReference>
<evidence type="ECO:0000313" key="1">
    <source>
        <dbReference type="EMBL" id="ALV43945.1"/>
    </source>
</evidence>
<dbReference type="GO" id="GO:0016829">
    <property type="term" value="F:lyase activity"/>
    <property type="evidence" value="ECO:0007669"/>
    <property type="project" value="UniProtKB-KW"/>
</dbReference>
<name>A0A0U3FK76_9MICC</name>
<keyword evidence="1" id="KW-0456">Lyase</keyword>